<dbReference type="EMBL" id="PNBX01000029">
    <property type="protein sequence ID" value="TMO68802.1"/>
    <property type="molecule type" value="Genomic_DNA"/>
</dbReference>
<reference evidence="2 5" key="1">
    <citation type="submission" date="2018-01" db="EMBL/GenBank/DDBJ databases">
        <authorList>
            <person name="Paulsen S."/>
            <person name="Gram L.K."/>
        </authorList>
    </citation>
    <scope>NUCLEOTIDE SEQUENCE [LARGE SCALE GENOMIC DNA]</scope>
    <source>
        <strain evidence="2 5">S3790</strain>
        <strain evidence="3">S3895</strain>
    </source>
</reference>
<dbReference type="InterPro" id="IPR029062">
    <property type="entry name" value="Class_I_gatase-like"/>
</dbReference>
<reference evidence="2" key="3">
    <citation type="submission" date="2019-09" db="EMBL/GenBank/DDBJ databases">
        <title>Co-occurence of chitin degradation, pigmentation and bioactivity in marine Pseudoalteromonas.</title>
        <authorList>
            <person name="Sonnenschein E.C."/>
            <person name="Bech P.K."/>
        </authorList>
    </citation>
    <scope>NUCLEOTIDE SEQUENCE</scope>
    <source>
        <strain evidence="2">S3790</strain>
        <strain evidence="3 4">S3895</strain>
    </source>
</reference>
<dbReference type="OrthoDB" id="20888at2"/>
<reference evidence="5" key="2">
    <citation type="submission" date="2019-06" db="EMBL/GenBank/DDBJ databases">
        <title>Co-occurence of chitin degradation, pigmentation and bioactivity in marine Pseudoalteromonas.</title>
        <authorList>
            <person name="Sonnenschein E.C."/>
            <person name="Bech P.K."/>
        </authorList>
    </citation>
    <scope>NUCLEOTIDE SEQUENCE [LARGE SCALE GENOMIC DNA]</scope>
    <source>
        <strain evidence="5">S3790</strain>
    </source>
</reference>
<dbReference type="Proteomes" id="UP000307217">
    <property type="component" value="Unassembled WGS sequence"/>
</dbReference>
<protein>
    <recommendedName>
        <fullName evidence="1">Biotin-protein ligase N-terminal domain-containing protein</fullName>
    </recommendedName>
</protein>
<feature type="domain" description="Biotin-protein ligase N-terminal" evidence="1">
    <location>
        <begin position="56"/>
        <end position="104"/>
    </location>
</feature>
<gene>
    <name evidence="2" type="ORF">CWC19_07735</name>
    <name evidence="3" type="ORF">CWC20_02680</name>
</gene>
<dbReference type="Proteomes" id="UP000307164">
    <property type="component" value="Unassembled WGS sequence"/>
</dbReference>
<dbReference type="Pfam" id="PF09825">
    <property type="entry name" value="BPL_N"/>
    <property type="match status" value="1"/>
</dbReference>
<evidence type="ECO:0000313" key="2">
    <source>
        <dbReference type="EMBL" id="TMO68802.1"/>
    </source>
</evidence>
<evidence type="ECO:0000313" key="5">
    <source>
        <dbReference type="Proteomes" id="UP000307217"/>
    </source>
</evidence>
<dbReference type="InterPro" id="IPR019197">
    <property type="entry name" value="Biotin-prot_ligase_N"/>
</dbReference>
<dbReference type="EMBL" id="PNBW01000017">
    <property type="protein sequence ID" value="TMO78070.1"/>
    <property type="molecule type" value="Genomic_DNA"/>
</dbReference>
<evidence type="ECO:0000313" key="4">
    <source>
        <dbReference type="Proteomes" id="UP000307164"/>
    </source>
</evidence>
<accession>A0A5S3VAM2</accession>
<proteinExistence type="predicted"/>
<evidence type="ECO:0000313" key="3">
    <source>
        <dbReference type="EMBL" id="TMO78070.1"/>
    </source>
</evidence>
<organism evidence="2 5">
    <name type="scientific">Pseudoalteromonas aurantia</name>
    <dbReference type="NCBI Taxonomy" id="43654"/>
    <lineage>
        <taxon>Bacteria</taxon>
        <taxon>Pseudomonadati</taxon>
        <taxon>Pseudomonadota</taxon>
        <taxon>Gammaproteobacteria</taxon>
        <taxon>Alteromonadales</taxon>
        <taxon>Pseudoalteromonadaceae</taxon>
        <taxon>Pseudoalteromonas</taxon>
    </lineage>
</organism>
<evidence type="ECO:0000259" key="1">
    <source>
        <dbReference type="Pfam" id="PF09825"/>
    </source>
</evidence>
<dbReference type="RefSeq" id="WP_138591341.1">
    <property type="nucleotide sequence ID" value="NZ_PNBW01000017.1"/>
</dbReference>
<name>A0A5S3VAM2_9GAMM</name>
<dbReference type="SUPFAM" id="SSF52317">
    <property type="entry name" value="Class I glutamine amidotransferase-like"/>
    <property type="match status" value="1"/>
</dbReference>
<keyword evidence="4" id="KW-1185">Reference proteome</keyword>
<comment type="caution">
    <text evidence="2">The sequence shown here is derived from an EMBL/GenBank/DDBJ whole genome shotgun (WGS) entry which is preliminary data.</text>
</comment>
<dbReference type="AlphaFoldDB" id="A0A5S3VAM2"/>
<sequence>MNSITVAIFDVDNEGVLAGPQNKSARVIHAILKAETNIETIIVTGKKLRQSRLDGINVFMIPGGGVMLYQQWALGVRGRKIVRDFVRQGGGYFGICSGAFLATNARFGWLALVDVKLHDMKHQNRGGGLISVKLNAAHAEEVFSSQWVLKDTLPMLYWQGPLMVDQTGGKLTESKRKAGFGIIKEVASFSSVIAPEDSENERIRFPEYFSDEHMSGHAACIQTTYGKGRVFVSSPHLELPAENRGMIPEIIRWTAQVETLCEAL</sequence>